<evidence type="ECO:0000259" key="1">
    <source>
        <dbReference type="Pfam" id="PF18765"/>
    </source>
</evidence>
<name>A0ABN4M927_9BURK</name>
<dbReference type="SUPFAM" id="SSF81301">
    <property type="entry name" value="Nucleotidyltransferase"/>
    <property type="match status" value="1"/>
</dbReference>
<dbReference type="InterPro" id="IPR043519">
    <property type="entry name" value="NT_sf"/>
</dbReference>
<dbReference type="InterPro" id="IPR036390">
    <property type="entry name" value="WH_DNA-bd_sf"/>
</dbReference>
<dbReference type="EMBL" id="CP013236">
    <property type="protein sequence ID" value="AMP13658.1"/>
    <property type="molecule type" value="Genomic_DNA"/>
</dbReference>
<dbReference type="Gene3D" id="3.30.460.10">
    <property type="entry name" value="Beta Polymerase, domain 2"/>
    <property type="match status" value="1"/>
</dbReference>
<evidence type="ECO:0000313" key="3">
    <source>
        <dbReference type="Proteomes" id="UP000074914"/>
    </source>
</evidence>
<organism evidence="2 3">
    <name type="scientific">Collimonas pratensis</name>
    <dbReference type="NCBI Taxonomy" id="279113"/>
    <lineage>
        <taxon>Bacteria</taxon>
        <taxon>Pseudomonadati</taxon>
        <taxon>Pseudomonadota</taxon>
        <taxon>Betaproteobacteria</taxon>
        <taxon>Burkholderiales</taxon>
        <taxon>Oxalobacteraceae</taxon>
        <taxon>Collimonas</taxon>
    </lineage>
</organism>
<dbReference type="RefSeq" id="WP_156479934.1">
    <property type="nucleotide sequence ID" value="NZ_CP013236.1"/>
</dbReference>
<reference evidence="2 3" key="1">
    <citation type="submission" date="2015-11" db="EMBL/GenBank/DDBJ databases">
        <title>Exploring the genomic traits of fungus-feeding bacterial genus Collimonas.</title>
        <authorList>
            <person name="Song C."/>
            <person name="Schmidt R."/>
            <person name="de Jager V."/>
            <person name="Krzyzanowska D."/>
            <person name="Jongedijk E."/>
            <person name="Cankar K."/>
            <person name="Beekwilder J."/>
            <person name="van Veen A."/>
            <person name="de Boer W."/>
            <person name="van Veen J.A."/>
            <person name="Garbeva P."/>
        </authorList>
    </citation>
    <scope>NUCLEOTIDE SEQUENCE [LARGE SCALE GENOMIC DNA]</scope>
    <source>
        <strain evidence="2 3">Ter291</strain>
    </source>
</reference>
<dbReference type="Proteomes" id="UP000074914">
    <property type="component" value="Chromosome"/>
</dbReference>
<accession>A0ABN4M927</accession>
<gene>
    <name evidence="2" type="ORF">CPter291_1384</name>
</gene>
<dbReference type="InterPro" id="IPR041633">
    <property type="entry name" value="Polbeta"/>
</dbReference>
<protein>
    <submittedName>
        <fullName evidence="2">Nucleotidyltransferase domain protein</fullName>
    </submittedName>
</protein>
<feature type="domain" description="Polymerase beta nucleotidyltransferase" evidence="1">
    <location>
        <begin position="101"/>
        <end position="137"/>
    </location>
</feature>
<sequence length="196" mass="21499">MSKISDALFSKATKAVLVSVFAQPGGVHLRALMSQTGLGSASAQRELGKLTEAGLLIRQELGKVILYKANVDSPIFQELSAIIRKTEGPEQVLKEMLLPFESRIESAFIYGSVARSEDTVFSDIDLFVLADDIGSADLYPALVEAETKLSRKIGITVYRPKEYKRKLEGKNHFLISVMDGPKIQLIGKPDEQSGTR</sequence>
<dbReference type="SUPFAM" id="SSF46785">
    <property type="entry name" value="Winged helix' DNA-binding domain"/>
    <property type="match status" value="1"/>
</dbReference>
<evidence type="ECO:0000313" key="2">
    <source>
        <dbReference type="EMBL" id="AMP13658.1"/>
    </source>
</evidence>
<proteinExistence type="predicted"/>
<keyword evidence="3" id="KW-1185">Reference proteome</keyword>
<dbReference type="Pfam" id="PF18765">
    <property type="entry name" value="Polbeta"/>
    <property type="match status" value="1"/>
</dbReference>
<dbReference type="CDD" id="cd05403">
    <property type="entry name" value="NT_KNTase_like"/>
    <property type="match status" value="1"/>
</dbReference>